<dbReference type="EMBL" id="FN653020">
    <property type="protein sequence ID" value="CBY23311.1"/>
    <property type="molecule type" value="Genomic_DNA"/>
</dbReference>
<sequence length="75" mass="8659">MVCGDKLGLSKLSVWTLLWRSKSYCALAVWIVSFLNGWLEKLPHKKRVCSSFLLTPFFVEILISRTFSEPSSLFF</sequence>
<evidence type="ECO:0000313" key="1">
    <source>
        <dbReference type="EMBL" id="CBY23311.1"/>
    </source>
</evidence>
<name>E4X0L2_OIKDI</name>
<gene>
    <name evidence="1" type="ORF">GSOID_T00015249001</name>
</gene>
<protein>
    <submittedName>
        <fullName evidence="1">Uncharacterized protein</fullName>
    </submittedName>
</protein>
<reference evidence="1" key="1">
    <citation type="journal article" date="2010" name="Science">
        <title>Plasticity of animal genome architecture unmasked by rapid evolution of a pelagic tunicate.</title>
        <authorList>
            <person name="Denoeud F."/>
            <person name="Henriet S."/>
            <person name="Mungpakdee S."/>
            <person name="Aury J.M."/>
            <person name="Da Silva C."/>
            <person name="Brinkmann H."/>
            <person name="Mikhaleva J."/>
            <person name="Olsen L.C."/>
            <person name="Jubin C."/>
            <person name="Canestro C."/>
            <person name="Bouquet J.M."/>
            <person name="Danks G."/>
            <person name="Poulain J."/>
            <person name="Campsteijn C."/>
            <person name="Adamski M."/>
            <person name="Cross I."/>
            <person name="Yadetie F."/>
            <person name="Muffato M."/>
            <person name="Louis A."/>
            <person name="Butcher S."/>
            <person name="Tsagkogeorga G."/>
            <person name="Konrad A."/>
            <person name="Singh S."/>
            <person name="Jensen M.F."/>
            <person name="Cong E.H."/>
            <person name="Eikeseth-Otteraa H."/>
            <person name="Noel B."/>
            <person name="Anthouard V."/>
            <person name="Porcel B.M."/>
            <person name="Kachouri-Lafond R."/>
            <person name="Nishino A."/>
            <person name="Ugolini M."/>
            <person name="Chourrout P."/>
            <person name="Nishida H."/>
            <person name="Aasland R."/>
            <person name="Huzurbazar S."/>
            <person name="Westhof E."/>
            <person name="Delsuc F."/>
            <person name="Lehrach H."/>
            <person name="Reinhardt R."/>
            <person name="Weissenbach J."/>
            <person name="Roy S.W."/>
            <person name="Artiguenave F."/>
            <person name="Postlethwait J.H."/>
            <person name="Manak J.R."/>
            <person name="Thompson E.M."/>
            <person name="Jaillon O."/>
            <person name="Du Pasquier L."/>
            <person name="Boudinot P."/>
            <person name="Liberles D.A."/>
            <person name="Volff J.N."/>
            <person name="Philippe H."/>
            <person name="Lenhard B."/>
            <person name="Roest Crollius H."/>
            <person name="Wincker P."/>
            <person name="Chourrout D."/>
        </authorList>
    </citation>
    <scope>NUCLEOTIDE SEQUENCE [LARGE SCALE GENOMIC DNA]</scope>
</reference>
<keyword evidence="2" id="KW-1185">Reference proteome</keyword>
<dbReference type="AlphaFoldDB" id="E4X0L2"/>
<organism evidence="1">
    <name type="scientific">Oikopleura dioica</name>
    <name type="common">Tunicate</name>
    <dbReference type="NCBI Taxonomy" id="34765"/>
    <lineage>
        <taxon>Eukaryota</taxon>
        <taxon>Metazoa</taxon>
        <taxon>Chordata</taxon>
        <taxon>Tunicata</taxon>
        <taxon>Appendicularia</taxon>
        <taxon>Copelata</taxon>
        <taxon>Oikopleuridae</taxon>
        <taxon>Oikopleura</taxon>
    </lineage>
</organism>
<accession>E4X0L2</accession>
<evidence type="ECO:0000313" key="2">
    <source>
        <dbReference type="Proteomes" id="UP000001307"/>
    </source>
</evidence>
<dbReference type="InParanoid" id="E4X0L2"/>
<proteinExistence type="predicted"/>
<dbReference type="Proteomes" id="UP000001307">
    <property type="component" value="Unassembled WGS sequence"/>
</dbReference>